<gene>
    <name evidence="3" type="ORF">C0601_03485</name>
</gene>
<dbReference type="Gene3D" id="3.40.50.1820">
    <property type="entry name" value="alpha/beta hydrolase"/>
    <property type="match status" value="1"/>
</dbReference>
<dbReference type="Gene3D" id="2.120.10.30">
    <property type="entry name" value="TolB, C-terminal domain"/>
    <property type="match status" value="1"/>
</dbReference>
<name>A0A2N5ZJM5_MUIH1</name>
<dbReference type="Proteomes" id="UP000234857">
    <property type="component" value="Unassembled WGS sequence"/>
</dbReference>
<reference evidence="3 4" key="1">
    <citation type="submission" date="2017-11" db="EMBL/GenBank/DDBJ databases">
        <title>Genome-resolved metagenomics identifies genetic mobility, metabolic interactions, and unexpected diversity in perchlorate-reducing communities.</title>
        <authorList>
            <person name="Barnum T.P."/>
            <person name="Figueroa I.A."/>
            <person name="Carlstrom C.I."/>
            <person name="Lucas L.N."/>
            <person name="Engelbrektson A.L."/>
            <person name="Coates J.D."/>
        </authorList>
    </citation>
    <scope>NUCLEOTIDE SEQUENCE [LARGE SCALE GENOMIC DNA]</scope>
    <source>
        <strain evidence="3">BM706</strain>
    </source>
</reference>
<dbReference type="AlphaFoldDB" id="A0A2N5ZJM5"/>
<evidence type="ECO:0000313" key="3">
    <source>
        <dbReference type="EMBL" id="PLX18846.1"/>
    </source>
</evidence>
<dbReference type="SUPFAM" id="SSF53474">
    <property type="entry name" value="alpha/beta-Hydrolases"/>
    <property type="match status" value="1"/>
</dbReference>
<protein>
    <submittedName>
        <fullName evidence="3">Prolyl oligopeptidase</fullName>
    </submittedName>
</protein>
<dbReference type="SUPFAM" id="SSF82171">
    <property type="entry name" value="DPP6 N-terminal domain-like"/>
    <property type="match status" value="1"/>
</dbReference>
<evidence type="ECO:0000313" key="4">
    <source>
        <dbReference type="Proteomes" id="UP000234857"/>
    </source>
</evidence>
<dbReference type="InterPro" id="IPR001375">
    <property type="entry name" value="Peptidase_S9_cat"/>
</dbReference>
<dbReference type="InterPro" id="IPR011042">
    <property type="entry name" value="6-blade_b-propeller_TolB-like"/>
</dbReference>
<evidence type="ECO:0000256" key="1">
    <source>
        <dbReference type="ARBA" id="ARBA00022801"/>
    </source>
</evidence>
<dbReference type="PANTHER" id="PTHR42776:SF28">
    <property type="entry name" value="GLUTAMYL ENDOPEPTIDASE, CHLOROPLASTIC-RELATED"/>
    <property type="match status" value="1"/>
</dbReference>
<dbReference type="GO" id="GO:0006508">
    <property type="term" value="P:proteolysis"/>
    <property type="evidence" value="ECO:0007669"/>
    <property type="project" value="InterPro"/>
</dbReference>
<accession>A0A2N5ZJM5</accession>
<dbReference type="EMBL" id="PKTG01000048">
    <property type="protein sequence ID" value="PLX18846.1"/>
    <property type="molecule type" value="Genomic_DNA"/>
</dbReference>
<keyword evidence="1" id="KW-0378">Hydrolase</keyword>
<organism evidence="3 4">
    <name type="scientific">Muiribacterium halophilum</name>
    <dbReference type="NCBI Taxonomy" id="2053465"/>
    <lineage>
        <taxon>Bacteria</taxon>
        <taxon>Candidatus Muiribacteriota</taxon>
        <taxon>Candidatus Muiribacteriia</taxon>
        <taxon>Candidatus Muiribacteriales</taxon>
        <taxon>Candidatus Muiribacteriaceae</taxon>
        <taxon>Candidatus Muiribacterium</taxon>
    </lineage>
</organism>
<evidence type="ECO:0000259" key="2">
    <source>
        <dbReference type="Pfam" id="PF00326"/>
    </source>
</evidence>
<dbReference type="GO" id="GO:0004252">
    <property type="term" value="F:serine-type endopeptidase activity"/>
    <property type="evidence" value="ECO:0007669"/>
    <property type="project" value="TreeGrafter"/>
</dbReference>
<proteinExistence type="predicted"/>
<feature type="domain" description="Peptidase S9 prolyl oligopeptidase catalytic" evidence="2">
    <location>
        <begin position="640"/>
        <end position="794"/>
    </location>
</feature>
<sequence length="797" mass="92350">MKKIFFMLLLLIISLSIFAETGYMRPSKKIQDMVLENPTPYFAVKINTGRYVEVYYNAMPDLADIARPMKKLAGRRINPKNFSQETTTFYTGFKFFDKDRKQIQIFGLPKEFKCPDYSWSDNGRYFAFVDSKEDTNDLWIVDLDTRVCSKVTTNISTVFTKGFYFIPGDDDSMIVIYAANVNRKEPEKTTEYLKPIIQQSFGAKSQVRTYQDLLKDPYDEKLFEHYFTQIIAKINIKSGKKQFIGKPGIYWVGGCSPDGKWLLGTEYKRPFSYTVPFYYFSRDTFLFNIEDNKKLVLESHGVSDSIPIGGVYTGKRSFHFVPYEDATLFYVEALDGGDPENDVPFRDKVCLSEFPFKKSKEVFRLKDRYSAMNWLENTKREGIIKEYDWKRRWQTSYVVDFKNEEPVKRIFEDRSSKDVYNSLGSLVEYVDKKGNEVVFYRDGKVFTSDTGATKDGYYPVLYQIDLNSGDKKEIFRSPKGRYDRFLAFWDTSCDRLHIKGESPKDYPNYYEINRKTGKKTVTSHFKNPFPIFAQLKPKLIKYKRADVVELSGMLYLPPNMKKGEKVPVMLHSYPLEYNDKKTAGQVRGSSNKFTKIGYMSNLFFLMDGVALFKDAQFPVVGDPKTMNDTFVEQLVMNAEAAKKALDDTGVVDTSRMGCIGHSYGAFMVANLLIHTDLFKTGIAQSGAYNRTLTPFGFQSERRTFWEAPQTYFTVSPFMHADKLNEPILIFHGENDSNSGTYPIQSDRFFSAIKGNGGKVRYVKLPYEDHGYRAKESILHLLWERSEWVKKYLKNSEK</sequence>
<feature type="non-terminal residue" evidence="3">
    <location>
        <position position="797"/>
    </location>
</feature>
<dbReference type="InterPro" id="IPR029058">
    <property type="entry name" value="AB_hydrolase_fold"/>
</dbReference>
<dbReference type="Pfam" id="PF00326">
    <property type="entry name" value="Peptidase_S9"/>
    <property type="match status" value="1"/>
</dbReference>
<comment type="caution">
    <text evidence="3">The sequence shown here is derived from an EMBL/GenBank/DDBJ whole genome shotgun (WGS) entry which is preliminary data.</text>
</comment>
<dbReference type="PANTHER" id="PTHR42776">
    <property type="entry name" value="SERINE PEPTIDASE S9 FAMILY MEMBER"/>
    <property type="match status" value="1"/>
</dbReference>